<keyword evidence="4" id="KW-1185">Reference proteome</keyword>
<keyword evidence="2" id="KW-0472">Membrane</keyword>
<evidence type="ECO:0000256" key="1">
    <source>
        <dbReference type="SAM" id="MobiDB-lite"/>
    </source>
</evidence>
<reference evidence="4" key="1">
    <citation type="submission" date="2017-01" db="EMBL/GenBank/DDBJ databases">
        <title>Comparative genomics of anhydrobiosis in the tardigrade Hypsibius dujardini.</title>
        <authorList>
            <person name="Yoshida Y."/>
            <person name="Koutsovoulos G."/>
            <person name="Laetsch D."/>
            <person name="Stevens L."/>
            <person name="Kumar S."/>
            <person name="Horikawa D."/>
            <person name="Ishino K."/>
            <person name="Komine S."/>
            <person name="Tomita M."/>
            <person name="Blaxter M."/>
            <person name="Arakawa K."/>
        </authorList>
    </citation>
    <scope>NUCLEOTIDE SEQUENCE [LARGE SCALE GENOMIC DNA]</scope>
    <source>
        <strain evidence="4">Z151</strain>
    </source>
</reference>
<dbReference type="Proteomes" id="UP000192578">
    <property type="component" value="Unassembled WGS sequence"/>
</dbReference>
<dbReference type="EMBL" id="MTYJ01000248">
    <property type="protein sequence ID" value="OWA52021.1"/>
    <property type="molecule type" value="Genomic_DNA"/>
</dbReference>
<gene>
    <name evidence="3" type="ORF">BV898_16477</name>
</gene>
<evidence type="ECO:0000256" key="2">
    <source>
        <dbReference type="SAM" id="Phobius"/>
    </source>
</evidence>
<keyword evidence="2" id="KW-0812">Transmembrane</keyword>
<feature type="region of interest" description="Disordered" evidence="1">
    <location>
        <begin position="154"/>
        <end position="199"/>
    </location>
</feature>
<feature type="compositionally biased region" description="Polar residues" evidence="1">
    <location>
        <begin position="164"/>
        <end position="183"/>
    </location>
</feature>
<dbReference type="AlphaFoldDB" id="A0A9X6NFZ4"/>
<name>A0A9X6NFZ4_HYPEX</name>
<keyword evidence="2" id="KW-1133">Transmembrane helix</keyword>
<protein>
    <submittedName>
        <fullName evidence="3">Uncharacterized protein</fullName>
    </submittedName>
</protein>
<comment type="caution">
    <text evidence="3">The sequence shown here is derived from an EMBL/GenBank/DDBJ whole genome shotgun (WGS) entry which is preliminary data.</text>
</comment>
<feature type="transmembrane region" description="Helical" evidence="2">
    <location>
        <begin position="6"/>
        <end position="28"/>
    </location>
</feature>
<proteinExistence type="predicted"/>
<feature type="non-terminal residue" evidence="3">
    <location>
        <position position="1"/>
    </location>
</feature>
<evidence type="ECO:0000313" key="4">
    <source>
        <dbReference type="Proteomes" id="UP000192578"/>
    </source>
</evidence>
<sequence length="199" mass="21902">NGDHTLQVFLFVSNCLILITLIAILVALCRRLPSRSKKVRRKPADGDVDLEVGRFRSSGMRRFIGWTFKRDLTAKPAADGAFSIEAARSAPSRWNRVRELVLPAETTETSSELQRLAQRPSSSVVTKSRWGRVRETVVSSTEAATPAELQALTQTTHEPRRSRWSSVRETVLPTGSPSSTVTELNGLARSTLGSRTGVS</sequence>
<accession>A0A9X6NFZ4</accession>
<organism evidence="3 4">
    <name type="scientific">Hypsibius exemplaris</name>
    <name type="common">Freshwater tardigrade</name>
    <dbReference type="NCBI Taxonomy" id="2072580"/>
    <lineage>
        <taxon>Eukaryota</taxon>
        <taxon>Metazoa</taxon>
        <taxon>Ecdysozoa</taxon>
        <taxon>Tardigrada</taxon>
        <taxon>Eutardigrada</taxon>
        <taxon>Parachela</taxon>
        <taxon>Hypsibioidea</taxon>
        <taxon>Hypsibiidae</taxon>
        <taxon>Hypsibius</taxon>
    </lineage>
</organism>
<evidence type="ECO:0000313" key="3">
    <source>
        <dbReference type="EMBL" id="OWA52021.1"/>
    </source>
</evidence>